<evidence type="ECO:0000313" key="2">
    <source>
        <dbReference type="Proteomes" id="UP000559653"/>
    </source>
</evidence>
<gene>
    <name evidence="1" type="ORF">H2B03_04810</name>
</gene>
<protein>
    <submittedName>
        <fullName evidence="1">Uncharacterized protein</fullName>
    </submittedName>
</protein>
<organism evidence="1 2">
    <name type="scientific">Candidatus Nitrosomaritimum aestuariumsis</name>
    <dbReference type="NCBI Taxonomy" id="3342354"/>
    <lineage>
        <taxon>Archaea</taxon>
        <taxon>Nitrososphaerota</taxon>
        <taxon>Nitrososphaeria</taxon>
        <taxon>Nitrosopumilales</taxon>
        <taxon>Nitrosopumilaceae</taxon>
        <taxon>Candidatus Nitrosomaritimum</taxon>
    </lineage>
</organism>
<comment type="caution">
    <text evidence="1">The sequence shown here is derived from an EMBL/GenBank/DDBJ whole genome shotgun (WGS) entry which is preliminary data.</text>
</comment>
<dbReference type="Proteomes" id="UP000559653">
    <property type="component" value="Unassembled WGS sequence"/>
</dbReference>
<dbReference type="EMBL" id="JACEMZ010000026">
    <property type="protein sequence ID" value="MBA4452479.1"/>
    <property type="molecule type" value="Genomic_DNA"/>
</dbReference>
<proteinExistence type="predicted"/>
<evidence type="ECO:0000313" key="1">
    <source>
        <dbReference type="EMBL" id="MBA4452479.1"/>
    </source>
</evidence>
<name>A0AC60VYB5_9ARCH</name>
<reference evidence="1 2" key="1">
    <citation type="journal article" date="2020" name="Appl. Environ. Microbiol.">
        <title>Genomic Characteristics of a Novel Species of Ammonia-Oxidizing Archaea from the Jiulong River Estuary.</title>
        <authorList>
            <person name="Zou D."/>
            <person name="Wan R."/>
            <person name="Han L."/>
            <person name="Xu M.N."/>
            <person name="Liu Y."/>
            <person name="Liu H."/>
            <person name="Kao S.J."/>
            <person name="Li M."/>
        </authorList>
    </citation>
    <scope>NUCLEOTIDE SEQUENCE [LARGE SCALE GENOMIC DNA]</scope>
    <source>
        <strain evidence="1">W1bin1</strain>
    </source>
</reference>
<accession>A0AC60VYB5</accession>
<sequence length="69" mass="8224">MQKKSSKVTKSRTLSSEKLKKLQREEKIRIISRRKSQKKGRSLTTDKPKYKSKPVRPMRRPSKRRASVR</sequence>